<protein>
    <submittedName>
        <fullName evidence="1">Uncharacterized protein</fullName>
    </submittedName>
</protein>
<organism evidence="1 2">
    <name type="scientific">Schleiferilactobacillus perolens DSM 12744</name>
    <dbReference type="NCBI Taxonomy" id="1423792"/>
    <lineage>
        <taxon>Bacteria</taxon>
        <taxon>Bacillati</taxon>
        <taxon>Bacillota</taxon>
        <taxon>Bacilli</taxon>
        <taxon>Lactobacillales</taxon>
        <taxon>Lactobacillaceae</taxon>
        <taxon>Schleiferilactobacillus</taxon>
    </lineage>
</organism>
<name>A0A0R1MPP0_9LACO</name>
<accession>A0A0R1MPP0</accession>
<dbReference type="Proteomes" id="UP000051330">
    <property type="component" value="Unassembled WGS sequence"/>
</dbReference>
<sequence length="101" mass="11690">MGTMTMAVGIFVTEMDRLDYQGSAIVNAVLNGQYYKKAFAHIQAEFPEYDWHELKLSETLDYKEKPDLIIVSRNVVPYISAIKQHFPEVKVADYDTWAEQK</sequence>
<proteinExistence type="predicted"/>
<reference evidence="1 2" key="1">
    <citation type="journal article" date="2015" name="Genome Announc.">
        <title>Expanding the biotechnology potential of lactobacilli through comparative genomics of 213 strains and associated genera.</title>
        <authorList>
            <person name="Sun Z."/>
            <person name="Harris H.M."/>
            <person name="McCann A."/>
            <person name="Guo C."/>
            <person name="Argimon S."/>
            <person name="Zhang W."/>
            <person name="Yang X."/>
            <person name="Jeffery I.B."/>
            <person name="Cooney J.C."/>
            <person name="Kagawa T.F."/>
            <person name="Liu W."/>
            <person name="Song Y."/>
            <person name="Salvetti E."/>
            <person name="Wrobel A."/>
            <person name="Rasinkangas P."/>
            <person name="Parkhill J."/>
            <person name="Rea M.C."/>
            <person name="O'Sullivan O."/>
            <person name="Ritari J."/>
            <person name="Douillard F.P."/>
            <person name="Paul Ross R."/>
            <person name="Yang R."/>
            <person name="Briner A.E."/>
            <person name="Felis G.E."/>
            <person name="de Vos W.M."/>
            <person name="Barrangou R."/>
            <person name="Klaenhammer T.R."/>
            <person name="Caufield P.W."/>
            <person name="Cui Y."/>
            <person name="Zhang H."/>
            <person name="O'Toole P.W."/>
        </authorList>
    </citation>
    <scope>NUCLEOTIDE SEQUENCE [LARGE SCALE GENOMIC DNA]</scope>
    <source>
        <strain evidence="1 2">DSM 12744</strain>
    </source>
</reference>
<dbReference type="PATRIC" id="fig|1423792.3.peg.1055"/>
<keyword evidence="2" id="KW-1185">Reference proteome</keyword>
<evidence type="ECO:0000313" key="2">
    <source>
        <dbReference type="Proteomes" id="UP000051330"/>
    </source>
</evidence>
<comment type="caution">
    <text evidence="1">The sequence shown here is derived from an EMBL/GenBank/DDBJ whole genome shotgun (WGS) entry which is preliminary data.</text>
</comment>
<dbReference type="AlphaFoldDB" id="A0A0R1MPP0"/>
<evidence type="ECO:0000313" key="1">
    <source>
        <dbReference type="EMBL" id="KRL09990.1"/>
    </source>
</evidence>
<gene>
    <name evidence="1" type="ORF">FD09_GL001033</name>
</gene>
<dbReference type="EMBL" id="AZEC01000016">
    <property type="protein sequence ID" value="KRL09990.1"/>
    <property type="molecule type" value="Genomic_DNA"/>
</dbReference>